<feature type="transmembrane region" description="Helical" evidence="1">
    <location>
        <begin position="444"/>
        <end position="471"/>
    </location>
</feature>
<dbReference type="Gene3D" id="3.90.1150.130">
    <property type="match status" value="1"/>
</dbReference>
<dbReference type="PANTHER" id="PTHR43797">
    <property type="entry name" value="HOMOCYSTEINE/CYSTEINE SYNTHASE"/>
    <property type="match status" value="1"/>
</dbReference>
<dbReference type="EMBL" id="ANFO01000041">
    <property type="protein sequence ID" value="KGQ13439.1"/>
    <property type="molecule type" value="Genomic_DNA"/>
</dbReference>
<dbReference type="AlphaFoldDB" id="A0A0A2WJZ4"/>
<dbReference type="HOGENOM" id="CLU_338580_0_0_1"/>
<feature type="transmembrane region" description="Helical" evidence="1">
    <location>
        <begin position="169"/>
        <end position="195"/>
    </location>
</feature>
<evidence type="ECO:0000256" key="1">
    <source>
        <dbReference type="SAM" id="Phobius"/>
    </source>
</evidence>
<dbReference type="Pfam" id="PF10797">
    <property type="entry name" value="YhfT"/>
    <property type="match status" value="1"/>
</dbReference>
<evidence type="ECO:0000313" key="4">
    <source>
        <dbReference type="Proteomes" id="UP000030106"/>
    </source>
</evidence>
<keyword evidence="1" id="KW-1133">Transmembrane helix</keyword>
<feature type="transmembrane region" description="Helical" evidence="1">
    <location>
        <begin position="126"/>
        <end position="149"/>
    </location>
</feature>
<comment type="caution">
    <text evidence="3">The sequence shown here is derived from an EMBL/GenBank/DDBJ whole genome shotgun (WGS) entry which is preliminary data.</text>
</comment>
<keyword evidence="1" id="KW-0812">Transmembrane</keyword>
<dbReference type="GO" id="GO:0071269">
    <property type="term" value="P:L-homocysteine biosynthetic process"/>
    <property type="evidence" value="ECO:0007669"/>
    <property type="project" value="TreeGrafter"/>
</dbReference>
<evidence type="ECO:0000313" key="3">
    <source>
        <dbReference type="EMBL" id="KGQ13439.1"/>
    </source>
</evidence>
<feature type="transmembrane region" description="Helical" evidence="1">
    <location>
        <begin position="257"/>
        <end position="274"/>
    </location>
</feature>
<feature type="transmembrane region" description="Helical" evidence="1">
    <location>
        <begin position="233"/>
        <end position="250"/>
    </location>
</feature>
<dbReference type="InterPro" id="IPR019733">
    <property type="entry name" value="Uncharacterised_YhfT"/>
</dbReference>
<dbReference type="GO" id="GO:0004124">
    <property type="term" value="F:cysteine synthase activity"/>
    <property type="evidence" value="ECO:0007669"/>
    <property type="project" value="TreeGrafter"/>
</dbReference>
<name>A0A0A2WJZ4_BEABA</name>
<gene>
    <name evidence="3" type="ORF">BBAD15_g784</name>
</gene>
<dbReference type="GO" id="GO:0006535">
    <property type="term" value="P:cysteine biosynthetic process from serine"/>
    <property type="evidence" value="ECO:0007669"/>
    <property type="project" value="TreeGrafter"/>
</dbReference>
<dbReference type="Gene3D" id="3.40.640.10">
    <property type="entry name" value="Type I PLP-dependent aspartate aminotransferase-like (Major domain)"/>
    <property type="match status" value="1"/>
</dbReference>
<dbReference type="InterPro" id="IPR015421">
    <property type="entry name" value="PyrdxlP-dep_Trfase_major"/>
</dbReference>
<dbReference type="InterPro" id="IPR054718">
    <property type="entry name" value="YhfS-like_C"/>
</dbReference>
<keyword evidence="1" id="KW-0472">Membrane</keyword>
<dbReference type="InterPro" id="IPR015424">
    <property type="entry name" value="PyrdxlP-dep_Trfase"/>
</dbReference>
<dbReference type="PANTHER" id="PTHR43797:SF2">
    <property type="entry name" value="HOMOCYSTEINE_CYSTEINE SYNTHASE"/>
    <property type="match status" value="1"/>
</dbReference>
<reference evidence="3 4" key="1">
    <citation type="submission" date="2012-10" db="EMBL/GenBank/DDBJ databases">
        <title>Genome sequencing and analysis of entomopathogenic fungi Beauveria bassiana D1-5.</title>
        <authorList>
            <person name="Li Q."/>
            <person name="Wang L."/>
            <person name="Zhang Z."/>
            <person name="Wang Q."/>
            <person name="Ren J."/>
            <person name="Wang M."/>
            <person name="Xu W."/>
            <person name="Wang J."/>
            <person name="Lu Y."/>
            <person name="Du Q."/>
            <person name="Sun Z."/>
        </authorList>
    </citation>
    <scope>NUCLEOTIDE SEQUENCE [LARGE SCALE GENOMIC DNA]</scope>
    <source>
        <strain evidence="3 4">D1-5</strain>
    </source>
</reference>
<feature type="transmembrane region" description="Helical" evidence="1">
    <location>
        <begin position="47"/>
        <end position="69"/>
    </location>
</feature>
<feature type="transmembrane region" description="Helical" evidence="1">
    <location>
        <begin position="207"/>
        <end position="227"/>
    </location>
</feature>
<organism evidence="3 4">
    <name type="scientific">Beauveria bassiana D1-5</name>
    <dbReference type="NCBI Taxonomy" id="1245745"/>
    <lineage>
        <taxon>Eukaryota</taxon>
        <taxon>Fungi</taxon>
        <taxon>Dikarya</taxon>
        <taxon>Ascomycota</taxon>
        <taxon>Pezizomycotina</taxon>
        <taxon>Sordariomycetes</taxon>
        <taxon>Hypocreomycetidae</taxon>
        <taxon>Hypocreales</taxon>
        <taxon>Cordycipitaceae</taxon>
        <taxon>Beauveria</taxon>
    </lineage>
</organism>
<dbReference type="GO" id="GO:0005737">
    <property type="term" value="C:cytoplasm"/>
    <property type="evidence" value="ECO:0007669"/>
    <property type="project" value="TreeGrafter"/>
</dbReference>
<protein>
    <submittedName>
        <fullName evidence="3">Uncharacterized protein yhfT</fullName>
    </submittedName>
</protein>
<dbReference type="InterPro" id="IPR006235">
    <property type="entry name" value="OAc-hSer/O-AcSer_sulfhydrylase"/>
</dbReference>
<feature type="transmembrane region" description="Helical" evidence="1">
    <location>
        <begin position="363"/>
        <end position="386"/>
    </location>
</feature>
<feature type="domain" description="YhfS-like C-terminal" evidence="2">
    <location>
        <begin position="732"/>
        <end position="831"/>
    </location>
</feature>
<dbReference type="GO" id="GO:0003961">
    <property type="term" value="F:O-acetylhomoserine aminocarboxypropyltransferase activity"/>
    <property type="evidence" value="ECO:0007669"/>
    <property type="project" value="TreeGrafter"/>
</dbReference>
<feature type="transmembrane region" description="Helical" evidence="1">
    <location>
        <begin position="303"/>
        <end position="323"/>
    </location>
</feature>
<dbReference type="Proteomes" id="UP000030106">
    <property type="component" value="Unassembled WGS sequence"/>
</dbReference>
<proteinExistence type="predicted"/>
<dbReference type="SUPFAM" id="SSF53383">
    <property type="entry name" value="PLP-dependent transferases"/>
    <property type="match status" value="1"/>
</dbReference>
<accession>A0A0A2WJZ4</accession>
<feature type="transmembrane region" description="Helical" evidence="1">
    <location>
        <begin position="392"/>
        <end position="413"/>
    </location>
</feature>
<sequence>MKKIGVAGLQRELIKQTIETAAPGCFEVFIYNDMDAALKVKSGQLDYYIGACNTGAGAALSIAIAVIGYNRSCTIAKPGIKAKEEQIARLVSEGKVAFGLSVEHIEHAIPLLLIEGNMNRREAGSIAFGLSIGFVASVGISFTLKTGLLNSWLLFLPTDILGVLAANRVLAFGLGAVWGILILTCLVPVNHLLTALPVDVLGSLGELSSPVVSAFALFPLVAIFYQFGWKNSLFAAVVVLLTRVLVVRFFPQLNPESIEIFVGMVMLLAIAIFQDLRSRDKHEHDAHGQSVFEERTSRIIKNLPYIAIVGGLIATVASMKLFAGSEVSIFTLEKAYKIGLDPAQSQSLIDQAALAEFMRGLGFVPMIATTALATGVYAVAGFTFVFAVGYLIANPIIAFVVGALVISAEVLLLRSIGKWLGRYPSVRNASDNIRNAMNMLMEMALLIGSIFAAIKMAGYTGFTIATALYFLNESLGRPVQKMAAPVVAVMAQQKQFALVDIICRHFPGADFLSQGDVGLVPGFNQPITTQRVERVLADFFSAPAAALVQGAGTGAIRSGLAALLNAGDKLLIHQAPLYPTTAVIAEQMGLELIRADFNQLNEVEAAIVAHRPGAALIQHTRQTLDDAYRLAEVVACFNRYGLPSLADDNYAVMKVDRIGCECGATLSTFSCFKLFGPPGVGVVVGDKLAVKAVRQSMYSGGSQVQGFQAMEALRGLVFAPVMHAVQAQVNDALVELLSQGAVPQVKSAFIANAQSKVLLVEFHRPIAEKVLAVAQKLGALPYPVGAESKYEIPPLFYRVSGTFRLAAPELEQRMIRINPNRSGAETVLRILRESCAEAEK</sequence>
<evidence type="ECO:0000259" key="2">
    <source>
        <dbReference type="Pfam" id="PF22475"/>
    </source>
</evidence>
<dbReference type="Pfam" id="PF22475">
    <property type="entry name" value="YhfS-like_C"/>
    <property type="match status" value="1"/>
</dbReference>